<dbReference type="Gene3D" id="3.40.50.11610">
    <property type="entry name" value="Multifunctional 2-oxoglutarate metabolism enzyme, C-terminal domain"/>
    <property type="match status" value="1"/>
</dbReference>
<dbReference type="InterPro" id="IPR011603">
    <property type="entry name" value="2oxoglutarate_DH_E1"/>
</dbReference>
<dbReference type="InterPro" id="IPR001017">
    <property type="entry name" value="DH_E1"/>
</dbReference>
<name>A0ABP9PMB7_9ACTN</name>
<dbReference type="Pfam" id="PF16078">
    <property type="entry name" value="2-oxogl_dehyd_N"/>
    <property type="match status" value="1"/>
</dbReference>
<feature type="compositionally biased region" description="Basic and acidic residues" evidence="13">
    <location>
        <begin position="64"/>
        <end position="106"/>
    </location>
</feature>
<feature type="domain" description="Transketolase-like pyrimidine-binding" evidence="14">
    <location>
        <begin position="910"/>
        <end position="1103"/>
    </location>
</feature>
<evidence type="ECO:0000256" key="9">
    <source>
        <dbReference type="ARBA" id="ARBA00023268"/>
    </source>
</evidence>
<dbReference type="InterPro" id="IPR029061">
    <property type="entry name" value="THDP-binding"/>
</dbReference>
<keyword evidence="4" id="KW-0816">Tricarboxylic acid cycle</keyword>
<comment type="catalytic activity">
    <reaction evidence="10">
        <text>N(6)-[(R)-lipoyl]-L-lysyl-[protein] + 2-oxoglutarate + H(+) = N(6)-[(R)-S(8)-succinyldihydrolipoyl]-L-lysyl-[protein] + CO2</text>
        <dbReference type="Rhea" id="RHEA:12188"/>
        <dbReference type="Rhea" id="RHEA-COMP:10474"/>
        <dbReference type="Rhea" id="RHEA-COMP:20092"/>
        <dbReference type="ChEBI" id="CHEBI:15378"/>
        <dbReference type="ChEBI" id="CHEBI:16526"/>
        <dbReference type="ChEBI" id="CHEBI:16810"/>
        <dbReference type="ChEBI" id="CHEBI:83099"/>
        <dbReference type="ChEBI" id="CHEBI:83120"/>
        <dbReference type="EC" id="1.2.4.2"/>
    </reaction>
</comment>
<dbReference type="CDD" id="cd02016">
    <property type="entry name" value="TPP_E1_OGDC_like"/>
    <property type="match status" value="1"/>
</dbReference>
<keyword evidence="9" id="KW-0511">Multifunctional enzyme</keyword>
<feature type="compositionally biased region" description="Low complexity" evidence="13">
    <location>
        <begin position="42"/>
        <end position="63"/>
    </location>
</feature>
<evidence type="ECO:0000259" key="14">
    <source>
        <dbReference type="SMART" id="SM00861"/>
    </source>
</evidence>
<evidence type="ECO:0000256" key="10">
    <source>
        <dbReference type="ARBA" id="ARBA00051911"/>
    </source>
</evidence>
<dbReference type="InterPro" id="IPR032106">
    <property type="entry name" value="2-oxogl_dehyd_N"/>
</dbReference>
<dbReference type="InterPro" id="IPR001078">
    <property type="entry name" value="2-oxoacid_DH_actylTfrase"/>
</dbReference>
<evidence type="ECO:0000256" key="3">
    <source>
        <dbReference type="ARBA" id="ARBA00004813"/>
    </source>
</evidence>
<evidence type="ECO:0000256" key="1">
    <source>
        <dbReference type="ARBA" id="ARBA00001946"/>
    </source>
</evidence>
<organism evidence="15 16">
    <name type="scientific">Nocardioides marinquilinus</name>
    <dbReference type="NCBI Taxonomy" id="1210400"/>
    <lineage>
        <taxon>Bacteria</taxon>
        <taxon>Bacillati</taxon>
        <taxon>Actinomycetota</taxon>
        <taxon>Actinomycetes</taxon>
        <taxon>Propionibacteriales</taxon>
        <taxon>Nocardioidaceae</taxon>
        <taxon>Nocardioides</taxon>
    </lineage>
</organism>
<dbReference type="PANTHER" id="PTHR23152:SF4">
    <property type="entry name" value="2-OXOADIPATE DEHYDROGENASE COMPLEX COMPONENT E1"/>
    <property type="match status" value="1"/>
</dbReference>
<evidence type="ECO:0000256" key="2">
    <source>
        <dbReference type="ARBA" id="ARBA00001964"/>
    </source>
</evidence>
<dbReference type="Proteomes" id="UP001500221">
    <property type="component" value="Unassembled WGS sequence"/>
</dbReference>
<dbReference type="Gene3D" id="3.40.50.12470">
    <property type="match status" value="1"/>
</dbReference>
<dbReference type="NCBIfam" id="NF006914">
    <property type="entry name" value="PRK09404.1"/>
    <property type="match status" value="1"/>
</dbReference>
<dbReference type="Pfam" id="PF00676">
    <property type="entry name" value="E1_dh"/>
    <property type="match status" value="1"/>
</dbReference>
<dbReference type="EMBL" id="BAABKG010000003">
    <property type="protein sequence ID" value="GAA5149002.1"/>
    <property type="molecule type" value="Genomic_DNA"/>
</dbReference>
<evidence type="ECO:0000256" key="12">
    <source>
        <dbReference type="SAM" id="Coils"/>
    </source>
</evidence>
<dbReference type="SMART" id="SM00861">
    <property type="entry name" value="Transket_pyr"/>
    <property type="match status" value="1"/>
</dbReference>
<dbReference type="Gene3D" id="1.10.287.1150">
    <property type="entry name" value="TPP helical domain"/>
    <property type="match status" value="1"/>
</dbReference>
<protein>
    <submittedName>
        <fullName evidence="15">Multifunctional oxoglutarate decarboxylase/oxoglutarate dehydrogenase thiamine pyrophosphate-binding subunit/dihydrolipoyllysine-residue succinyltransferase subunit</fullName>
    </submittedName>
</protein>
<comment type="caution">
    <text evidence="15">The sequence shown here is derived from an EMBL/GenBank/DDBJ whole genome shotgun (WGS) entry which is preliminary data.</text>
</comment>
<proteinExistence type="predicted"/>
<dbReference type="Pfam" id="PF16870">
    <property type="entry name" value="OxoGdeHyase_C"/>
    <property type="match status" value="1"/>
</dbReference>
<keyword evidence="16" id="KW-1185">Reference proteome</keyword>
<evidence type="ECO:0000256" key="13">
    <source>
        <dbReference type="SAM" id="MobiDB-lite"/>
    </source>
</evidence>
<keyword evidence="6" id="KW-0460">Magnesium</keyword>
<accession>A0ABP9PMB7</accession>
<dbReference type="PANTHER" id="PTHR23152">
    <property type="entry name" value="2-OXOGLUTARATE DEHYDROGENASE"/>
    <property type="match status" value="1"/>
</dbReference>
<evidence type="ECO:0000256" key="11">
    <source>
        <dbReference type="ARBA" id="ARBA00052761"/>
    </source>
</evidence>
<comment type="pathway">
    <text evidence="3">Carbohydrate metabolism; tricarboxylic acid cycle; succinyl-CoA from 2-oxoglutarate (dehydrogenase route): step 1/1.</text>
</comment>
<evidence type="ECO:0000256" key="6">
    <source>
        <dbReference type="ARBA" id="ARBA00022842"/>
    </source>
</evidence>
<evidence type="ECO:0000256" key="7">
    <source>
        <dbReference type="ARBA" id="ARBA00023002"/>
    </source>
</evidence>
<dbReference type="PIRSF" id="PIRSF000157">
    <property type="entry name" value="Oxoglu_dh_E1"/>
    <property type="match status" value="1"/>
</dbReference>
<dbReference type="SUPFAM" id="SSF52518">
    <property type="entry name" value="Thiamin diphosphate-binding fold (THDP-binding)"/>
    <property type="match status" value="2"/>
</dbReference>
<dbReference type="RefSeq" id="WP_345460318.1">
    <property type="nucleotide sequence ID" value="NZ_BAABKG010000003.1"/>
</dbReference>
<dbReference type="InterPro" id="IPR023213">
    <property type="entry name" value="CAT-like_dom_sf"/>
</dbReference>
<feature type="coiled-coil region" evidence="12">
    <location>
        <begin position="820"/>
        <end position="847"/>
    </location>
</feature>
<evidence type="ECO:0000313" key="15">
    <source>
        <dbReference type="EMBL" id="GAA5149002.1"/>
    </source>
</evidence>
<dbReference type="NCBIfam" id="TIGR00239">
    <property type="entry name" value="2oxo_dh_E1"/>
    <property type="match status" value="1"/>
</dbReference>
<keyword evidence="12" id="KW-0175">Coiled coil</keyword>
<comment type="cofactor">
    <cofactor evidence="1">
        <name>Mg(2+)</name>
        <dbReference type="ChEBI" id="CHEBI:18420"/>
    </cofactor>
</comment>
<dbReference type="InterPro" id="IPR031717">
    <property type="entry name" value="ODO-1/KGD_C"/>
</dbReference>
<feature type="region of interest" description="Disordered" evidence="13">
    <location>
        <begin position="40"/>
        <end position="138"/>
    </location>
</feature>
<dbReference type="Gene3D" id="3.30.559.10">
    <property type="entry name" value="Chloramphenicol acetyltransferase-like domain"/>
    <property type="match status" value="1"/>
</dbReference>
<evidence type="ECO:0000256" key="8">
    <source>
        <dbReference type="ARBA" id="ARBA00023052"/>
    </source>
</evidence>
<keyword evidence="5" id="KW-0479">Metal-binding</keyword>
<dbReference type="SUPFAM" id="SSF52777">
    <property type="entry name" value="CoA-dependent acyltransferases"/>
    <property type="match status" value="1"/>
</dbReference>
<gene>
    <name evidence="15" type="ORF">GCM10023340_23630</name>
</gene>
<comment type="cofactor">
    <cofactor evidence="2">
        <name>thiamine diphosphate</name>
        <dbReference type="ChEBI" id="CHEBI:58937"/>
    </cofactor>
</comment>
<comment type="catalytic activity">
    <reaction evidence="11">
        <text>N(6)-[(R)-dihydrolipoyl]-L-lysyl-[protein] + succinyl-CoA = N(6)-[(R)-S(8)-succinyldihydrolipoyl]-L-lysyl-[protein] + CoA</text>
        <dbReference type="Rhea" id="RHEA:15213"/>
        <dbReference type="Rhea" id="RHEA-COMP:10475"/>
        <dbReference type="Rhea" id="RHEA-COMP:20092"/>
        <dbReference type="ChEBI" id="CHEBI:57287"/>
        <dbReference type="ChEBI" id="CHEBI:57292"/>
        <dbReference type="ChEBI" id="CHEBI:83100"/>
        <dbReference type="ChEBI" id="CHEBI:83120"/>
        <dbReference type="EC" id="2.3.1.61"/>
    </reaction>
</comment>
<evidence type="ECO:0000313" key="16">
    <source>
        <dbReference type="Proteomes" id="UP001500221"/>
    </source>
</evidence>
<keyword evidence="7" id="KW-0560">Oxidoreductase</keyword>
<dbReference type="Pfam" id="PF02779">
    <property type="entry name" value="Transket_pyr"/>
    <property type="match status" value="1"/>
</dbReference>
<evidence type="ECO:0000256" key="5">
    <source>
        <dbReference type="ARBA" id="ARBA00022723"/>
    </source>
</evidence>
<reference evidence="16" key="1">
    <citation type="journal article" date="2019" name="Int. J. Syst. Evol. Microbiol.">
        <title>The Global Catalogue of Microorganisms (GCM) 10K type strain sequencing project: providing services to taxonomists for standard genome sequencing and annotation.</title>
        <authorList>
            <consortium name="The Broad Institute Genomics Platform"/>
            <consortium name="The Broad Institute Genome Sequencing Center for Infectious Disease"/>
            <person name="Wu L."/>
            <person name="Ma J."/>
        </authorList>
    </citation>
    <scope>NUCLEOTIDE SEQUENCE [LARGE SCALE GENOMIC DNA]</scope>
    <source>
        <strain evidence="16">JCM 18459</strain>
    </source>
</reference>
<dbReference type="InterPro" id="IPR005475">
    <property type="entry name" value="Transketolase-like_Pyr-bd"/>
</dbReference>
<dbReference type="InterPro" id="IPR042179">
    <property type="entry name" value="KGD_C_sf"/>
</dbReference>
<dbReference type="Pfam" id="PF00198">
    <property type="entry name" value="2-oxoacid_dh"/>
    <property type="match status" value="1"/>
</dbReference>
<keyword evidence="8" id="KW-0786">Thiamine pyrophosphate</keyword>
<dbReference type="NCBIfam" id="NF008907">
    <property type="entry name" value="PRK12270.1"/>
    <property type="match status" value="1"/>
</dbReference>
<dbReference type="Gene3D" id="3.40.50.970">
    <property type="match status" value="1"/>
</dbReference>
<sequence length="1248" mass="137847">MQPPGDEFGANEWLVEMMREQYDADPGSVDESWAAFFRDGAHGASSNGHGAANGAAPAQAGTKQEPKAETKTEAKAEPKTEAKTAPKTEAKTEPKADAKPKAEPRPTGKAAEPAKATSTPTPKEPDTTGGGAASDEPTVTVLRGAPARTAQNMDASLSVPTATSVRSVPVKLLWDNRTVINNHLARARGGKVSFTHLIGYALVRALRTMPEMNVGYDVVDGKPNLIRPAHVNLGLAIDVQKSDGTRQLLVPSIKAAESMDFAGFWTAYEEVVRKARDNKLTIADFQGTTISLTNPGGIGTVHSVPRLMKGQGAIIGVGAMEYPAEWQGASAEAIARNAISKTMTLTSTYDHRVIQGAQSGEFLKRVHQLLLGEDGFYDDIFRSLRIPYEPIRWAADIATSHDDEISKQARILELIHAYRVRGHLMADTDPLEYRQRSHPDLEVESHGLTLWDLDREFATGSFGGEGRRFMKLRAILGILRDSYCRTTGIEYMHIMDPEQRRWIQQRVEQPHTKPPREEQLRILLKLNQAEAFETFLQTKFVGQKRFSLEGGETTVPVIDEICEAAAEADLDEVTIGMAHRGRLNVLANIVQKKYSQIFREFEGNIDPRTIQGSGDVKYHLGAEGEFTSEKGDTVKVSVAANPSHLEAVDPVLEGIARAKQDVLDRGVDYPVLPLLVHGDAAFAGQGVVAETLNLSQLRGYRTGGTIHVVVNNQVGFTTSPGSSRSSLYCTDVARMVQAPIFHVNGDDPEACIRVARLAFDYRQTFHKDVVIDLVCYRRRGHNEGDDPSYTQPLMYDLIEQKRSVRKLYTESLIGRGDITIEEAEQVLADYQQQLERVFTEVKEATSQPSDWTTVPDYPDKPSIDAETAIGRECLKRIADAYVTPPEGFTVHPKVMPQLQRRANAITSGPIDWGTGEILAFGSLLMDGRPVRLAGQDSRRGTFVSRFATIIDRVNADEWTPLANLTEDQAKFFVYDSLLSEYAALGFEYGYSVARPEALTLWEAQFGDFVNGAQTVIDEFISSGETKWRQQSGVVMLLPHGYEGQGPDHSSARIERFLQMAADDAFVVAQPSTPASYFHLLRRHSLGSRHRPLIVFTPKSMLKRKEAASQPDDFTSGTFRPLIGDGAADPDKVDTLLLCSGRVTWDLSVERGKREDGDRFAIARVEQLYPRPEAEIKAEIARYPHLKAVRWVQDEPANMGAWSHYAMNVWPGVDATVEPVTRPESSSPSVGTVKRHLAEQKELLERAFA</sequence>
<evidence type="ECO:0000256" key="4">
    <source>
        <dbReference type="ARBA" id="ARBA00022532"/>
    </source>
</evidence>